<dbReference type="InterPro" id="IPR022998">
    <property type="entry name" value="ThiamineP_synth_TenI"/>
</dbReference>
<dbReference type="CDD" id="cd00564">
    <property type="entry name" value="TMP_TenI"/>
    <property type="match status" value="1"/>
</dbReference>
<evidence type="ECO:0000256" key="3">
    <source>
        <dbReference type="ARBA" id="ARBA00012830"/>
    </source>
</evidence>
<evidence type="ECO:0000259" key="11">
    <source>
        <dbReference type="Pfam" id="PF02581"/>
    </source>
</evidence>
<sequence length="224" mass="23701">MLSKNLFSLYLIVDPILCGGHSHSVKLLNAVIPCGVKIVQLRAPNWHKGAILALAKDLLTITRPKGIPLIINDHVDVCLASGADGVHLGANDLPVESARELLGPDAILGYSVNNEKALEHAIRLGHKIDYLGVGPVFPTPTKPDHAPPLGIERQRLICSRSIHPTVAVGGINAQNAAEVMAIGAPDALAVISAICAADEPTKAARELCQEIEKGRKMKKATANN</sequence>
<comment type="caution">
    <text evidence="12">The sequence shown here is derived from an EMBL/GenBank/DDBJ whole genome shotgun (WGS) entry which is preliminary data.</text>
</comment>
<evidence type="ECO:0000313" key="13">
    <source>
        <dbReference type="Proteomes" id="UP001620645"/>
    </source>
</evidence>
<dbReference type="GO" id="GO:0046872">
    <property type="term" value="F:metal ion binding"/>
    <property type="evidence" value="ECO:0007669"/>
    <property type="project" value="UniProtKB-KW"/>
</dbReference>
<dbReference type="GO" id="GO:0009228">
    <property type="term" value="P:thiamine biosynthetic process"/>
    <property type="evidence" value="ECO:0007669"/>
    <property type="project" value="UniProtKB-KW"/>
</dbReference>
<evidence type="ECO:0000313" key="12">
    <source>
        <dbReference type="EMBL" id="KAL3077821.1"/>
    </source>
</evidence>
<dbReference type="HAMAP" id="MF_00097">
    <property type="entry name" value="TMP_synthase"/>
    <property type="match status" value="1"/>
</dbReference>
<evidence type="ECO:0000256" key="2">
    <source>
        <dbReference type="ARBA" id="ARBA00005165"/>
    </source>
</evidence>
<accession>A0ABD2IFC0</accession>
<evidence type="ECO:0000256" key="7">
    <source>
        <dbReference type="ARBA" id="ARBA00022977"/>
    </source>
</evidence>
<keyword evidence="5" id="KW-0479">Metal-binding</keyword>
<keyword evidence="13" id="KW-1185">Reference proteome</keyword>
<dbReference type="PANTHER" id="PTHR20857:SF15">
    <property type="entry name" value="THIAMINE-PHOSPHATE SYNTHASE"/>
    <property type="match status" value="1"/>
</dbReference>
<evidence type="ECO:0000256" key="1">
    <source>
        <dbReference type="ARBA" id="ARBA00001946"/>
    </source>
</evidence>
<dbReference type="GO" id="GO:0004789">
    <property type="term" value="F:thiamine-phosphate diphosphorylase activity"/>
    <property type="evidence" value="ECO:0007669"/>
    <property type="project" value="UniProtKB-EC"/>
</dbReference>
<dbReference type="InterPro" id="IPR013785">
    <property type="entry name" value="Aldolase_TIM"/>
</dbReference>
<comment type="catalytic activity">
    <reaction evidence="10">
        <text>2-[(2R,5Z)-2-carboxy-4-methylthiazol-5(2H)-ylidene]ethyl phosphate + 4-amino-2-methyl-5-(diphosphooxymethyl)pyrimidine + 2 H(+) = thiamine phosphate + CO2 + diphosphate</text>
        <dbReference type="Rhea" id="RHEA:47844"/>
        <dbReference type="ChEBI" id="CHEBI:15378"/>
        <dbReference type="ChEBI" id="CHEBI:16526"/>
        <dbReference type="ChEBI" id="CHEBI:33019"/>
        <dbReference type="ChEBI" id="CHEBI:37575"/>
        <dbReference type="ChEBI" id="CHEBI:57841"/>
        <dbReference type="ChEBI" id="CHEBI:62899"/>
        <dbReference type="EC" id="2.5.1.3"/>
    </reaction>
</comment>
<comment type="cofactor">
    <cofactor evidence="1">
        <name>Mg(2+)</name>
        <dbReference type="ChEBI" id="CHEBI:18420"/>
    </cofactor>
</comment>
<comment type="catalytic activity">
    <reaction evidence="8">
        <text>4-methyl-5-(2-phosphooxyethyl)-thiazole + 4-amino-2-methyl-5-(diphosphooxymethyl)pyrimidine + H(+) = thiamine phosphate + diphosphate</text>
        <dbReference type="Rhea" id="RHEA:22328"/>
        <dbReference type="ChEBI" id="CHEBI:15378"/>
        <dbReference type="ChEBI" id="CHEBI:33019"/>
        <dbReference type="ChEBI" id="CHEBI:37575"/>
        <dbReference type="ChEBI" id="CHEBI:57841"/>
        <dbReference type="ChEBI" id="CHEBI:58296"/>
        <dbReference type="EC" id="2.5.1.3"/>
    </reaction>
</comment>
<evidence type="ECO:0000256" key="5">
    <source>
        <dbReference type="ARBA" id="ARBA00022723"/>
    </source>
</evidence>
<dbReference type="InterPro" id="IPR034291">
    <property type="entry name" value="TMP_synthase"/>
</dbReference>
<dbReference type="EC" id="2.5.1.3" evidence="3"/>
<dbReference type="EMBL" id="JBICCN010000320">
    <property type="protein sequence ID" value="KAL3077821.1"/>
    <property type="molecule type" value="Genomic_DNA"/>
</dbReference>
<evidence type="ECO:0000256" key="9">
    <source>
        <dbReference type="ARBA" id="ARBA00047851"/>
    </source>
</evidence>
<proteinExistence type="inferred from homology"/>
<protein>
    <recommendedName>
        <fullName evidence="3">thiamine phosphate synthase</fullName>
        <ecNumber evidence="3">2.5.1.3</ecNumber>
    </recommendedName>
</protein>
<feature type="domain" description="Thiamine phosphate synthase/TenI" evidence="11">
    <location>
        <begin position="9"/>
        <end position="194"/>
    </location>
</feature>
<comment type="pathway">
    <text evidence="2">Cofactor biosynthesis; thiamine diphosphate biosynthesis; thiamine phosphate from 4-amino-2-methyl-5-diphosphomethylpyrimidine and 4-methyl-5-(2-phosphoethyl)-thiazole: step 1/1.</text>
</comment>
<keyword evidence="4" id="KW-0808">Transferase</keyword>
<organism evidence="12 13">
    <name type="scientific">Heterodera schachtii</name>
    <name type="common">Sugarbeet cyst nematode worm</name>
    <name type="synonym">Tylenchus schachtii</name>
    <dbReference type="NCBI Taxonomy" id="97005"/>
    <lineage>
        <taxon>Eukaryota</taxon>
        <taxon>Metazoa</taxon>
        <taxon>Ecdysozoa</taxon>
        <taxon>Nematoda</taxon>
        <taxon>Chromadorea</taxon>
        <taxon>Rhabditida</taxon>
        <taxon>Tylenchina</taxon>
        <taxon>Tylenchomorpha</taxon>
        <taxon>Tylenchoidea</taxon>
        <taxon>Heteroderidae</taxon>
        <taxon>Heteroderinae</taxon>
        <taxon>Heterodera</taxon>
    </lineage>
</organism>
<dbReference type="Pfam" id="PF02581">
    <property type="entry name" value="TMP-TENI"/>
    <property type="match status" value="1"/>
</dbReference>
<evidence type="ECO:0000256" key="10">
    <source>
        <dbReference type="ARBA" id="ARBA00047883"/>
    </source>
</evidence>
<evidence type="ECO:0000256" key="4">
    <source>
        <dbReference type="ARBA" id="ARBA00022679"/>
    </source>
</evidence>
<evidence type="ECO:0000256" key="8">
    <source>
        <dbReference type="ARBA" id="ARBA00047334"/>
    </source>
</evidence>
<keyword evidence="7" id="KW-0784">Thiamine biosynthesis</keyword>
<comment type="catalytic activity">
    <reaction evidence="9">
        <text>2-(2-carboxy-4-methylthiazol-5-yl)ethyl phosphate + 4-amino-2-methyl-5-(diphosphooxymethyl)pyrimidine + 2 H(+) = thiamine phosphate + CO2 + diphosphate</text>
        <dbReference type="Rhea" id="RHEA:47848"/>
        <dbReference type="ChEBI" id="CHEBI:15378"/>
        <dbReference type="ChEBI" id="CHEBI:16526"/>
        <dbReference type="ChEBI" id="CHEBI:33019"/>
        <dbReference type="ChEBI" id="CHEBI:37575"/>
        <dbReference type="ChEBI" id="CHEBI:57841"/>
        <dbReference type="ChEBI" id="CHEBI:62890"/>
        <dbReference type="EC" id="2.5.1.3"/>
    </reaction>
</comment>
<dbReference type="Gene3D" id="3.20.20.70">
    <property type="entry name" value="Aldolase class I"/>
    <property type="match status" value="1"/>
</dbReference>
<gene>
    <name evidence="12" type="ORF">niasHS_011624</name>
</gene>
<dbReference type="SUPFAM" id="SSF51391">
    <property type="entry name" value="Thiamin phosphate synthase"/>
    <property type="match status" value="1"/>
</dbReference>
<dbReference type="Proteomes" id="UP001620645">
    <property type="component" value="Unassembled WGS sequence"/>
</dbReference>
<dbReference type="PANTHER" id="PTHR20857">
    <property type="entry name" value="THIAMINE-PHOSPHATE PYROPHOSPHORYLASE"/>
    <property type="match status" value="1"/>
</dbReference>
<name>A0ABD2IFC0_HETSC</name>
<dbReference type="InterPro" id="IPR036206">
    <property type="entry name" value="ThiamineP_synth_sf"/>
</dbReference>
<keyword evidence="6" id="KW-0460">Magnesium</keyword>
<reference evidence="12 13" key="1">
    <citation type="submission" date="2024-10" db="EMBL/GenBank/DDBJ databases">
        <authorList>
            <person name="Kim D."/>
        </authorList>
    </citation>
    <scope>NUCLEOTIDE SEQUENCE [LARGE SCALE GENOMIC DNA]</scope>
    <source>
        <strain evidence="12">Taebaek</strain>
    </source>
</reference>
<dbReference type="NCBIfam" id="TIGR00693">
    <property type="entry name" value="thiE"/>
    <property type="match status" value="1"/>
</dbReference>
<dbReference type="AlphaFoldDB" id="A0ABD2IFC0"/>
<evidence type="ECO:0000256" key="6">
    <source>
        <dbReference type="ARBA" id="ARBA00022842"/>
    </source>
</evidence>